<gene>
    <name evidence="1" type="ORF">C8D86_12026</name>
</gene>
<protein>
    <submittedName>
        <fullName evidence="1">Uncharacterized protein</fullName>
    </submittedName>
</protein>
<dbReference type="InterPro" id="IPR036305">
    <property type="entry name" value="RGS_sf"/>
</dbReference>
<name>A0A370GDN1_9COXI</name>
<proteinExistence type="predicted"/>
<dbReference type="Proteomes" id="UP000254720">
    <property type="component" value="Unassembled WGS sequence"/>
</dbReference>
<reference evidence="1 2" key="1">
    <citation type="submission" date="2018-07" db="EMBL/GenBank/DDBJ databases">
        <title>Genomic Encyclopedia of Type Strains, Phase IV (KMG-IV): sequencing the most valuable type-strain genomes for metagenomic binning, comparative biology and taxonomic classification.</title>
        <authorList>
            <person name="Goeker M."/>
        </authorList>
    </citation>
    <scope>NUCLEOTIDE SEQUENCE [LARGE SCALE GENOMIC DNA]</scope>
    <source>
        <strain evidence="1 2">DSM 16500</strain>
    </source>
</reference>
<dbReference type="RefSeq" id="WP_114834958.1">
    <property type="nucleotide sequence ID" value="NZ_LR699114.1"/>
</dbReference>
<keyword evidence="2" id="KW-1185">Reference proteome</keyword>
<sequence>MEPRRKKLSGFFKNKSEKPSKEAIAEAEKKVASLFSKLEKGKEQTFLAALFQDERMWQALTDVAQSYHAEENMEFLQDFYSYWKSHGKEITEEALYNKYLKEGAPKSEEVNIYAEDKKKIIEYADKHELTTQQGKAAITDLCTKTAITFLSDMMLKTDFKNRLREALLEAALEVKREGPKKGN</sequence>
<accession>A0A370GDN1</accession>
<comment type="caution">
    <text evidence="1">The sequence shown here is derived from an EMBL/GenBank/DDBJ whole genome shotgun (WGS) entry which is preliminary data.</text>
</comment>
<dbReference type="AlphaFoldDB" id="A0A370GDN1"/>
<evidence type="ECO:0000313" key="2">
    <source>
        <dbReference type="Proteomes" id="UP000254720"/>
    </source>
</evidence>
<evidence type="ECO:0000313" key="1">
    <source>
        <dbReference type="EMBL" id="RDI41326.1"/>
    </source>
</evidence>
<dbReference type="Gene3D" id="1.10.167.10">
    <property type="entry name" value="Regulator of G-protein Signalling 4, domain 2"/>
    <property type="match status" value="1"/>
</dbReference>
<organism evidence="1 2">
    <name type="scientific">Aquicella lusitana</name>
    <dbReference type="NCBI Taxonomy" id="254246"/>
    <lineage>
        <taxon>Bacteria</taxon>
        <taxon>Pseudomonadati</taxon>
        <taxon>Pseudomonadota</taxon>
        <taxon>Gammaproteobacteria</taxon>
        <taxon>Legionellales</taxon>
        <taxon>Coxiellaceae</taxon>
        <taxon>Aquicella</taxon>
    </lineage>
</organism>
<dbReference type="SUPFAM" id="SSF48097">
    <property type="entry name" value="Regulator of G-protein signaling, RGS"/>
    <property type="match status" value="1"/>
</dbReference>
<dbReference type="EMBL" id="QQAX01000020">
    <property type="protein sequence ID" value="RDI41326.1"/>
    <property type="molecule type" value="Genomic_DNA"/>
</dbReference>
<dbReference type="InterPro" id="IPR044926">
    <property type="entry name" value="RGS_subdomain_2"/>
</dbReference>